<proteinExistence type="predicted"/>
<gene>
    <name evidence="1" type="ORF">M408DRAFT_20584</name>
</gene>
<organism evidence="1 2">
    <name type="scientific">Serendipita vermifera MAFF 305830</name>
    <dbReference type="NCBI Taxonomy" id="933852"/>
    <lineage>
        <taxon>Eukaryota</taxon>
        <taxon>Fungi</taxon>
        <taxon>Dikarya</taxon>
        <taxon>Basidiomycota</taxon>
        <taxon>Agaricomycotina</taxon>
        <taxon>Agaricomycetes</taxon>
        <taxon>Sebacinales</taxon>
        <taxon>Serendipitaceae</taxon>
        <taxon>Serendipita</taxon>
    </lineage>
</organism>
<name>A0A0C2XTN9_SERVB</name>
<feature type="non-terminal residue" evidence="1">
    <location>
        <position position="190"/>
    </location>
</feature>
<dbReference type="OrthoDB" id="270763at2759"/>
<dbReference type="Proteomes" id="UP000054097">
    <property type="component" value="Unassembled WGS sequence"/>
</dbReference>
<evidence type="ECO:0000313" key="2">
    <source>
        <dbReference type="Proteomes" id="UP000054097"/>
    </source>
</evidence>
<reference evidence="1 2" key="1">
    <citation type="submission" date="2014-04" db="EMBL/GenBank/DDBJ databases">
        <authorList>
            <consortium name="DOE Joint Genome Institute"/>
            <person name="Kuo A."/>
            <person name="Zuccaro A."/>
            <person name="Kohler A."/>
            <person name="Nagy L.G."/>
            <person name="Floudas D."/>
            <person name="Copeland A."/>
            <person name="Barry K.W."/>
            <person name="Cichocki N."/>
            <person name="Veneault-Fourrey C."/>
            <person name="LaButti K."/>
            <person name="Lindquist E.A."/>
            <person name="Lipzen A."/>
            <person name="Lundell T."/>
            <person name="Morin E."/>
            <person name="Murat C."/>
            <person name="Sun H."/>
            <person name="Tunlid A."/>
            <person name="Henrissat B."/>
            <person name="Grigoriev I.V."/>
            <person name="Hibbett D.S."/>
            <person name="Martin F."/>
            <person name="Nordberg H.P."/>
            <person name="Cantor M.N."/>
            <person name="Hua S.X."/>
        </authorList>
    </citation>
    <scope>NUCLEOTIDE SEQUENCE [LARGE SCALE GENOMIC DNA]</scope>
    <source>
        <strain evidence="1 2">MAFF 305830</strain>
    </source>
</reference>
<accession>A0A0C2XTN9</accession>
<sequence length="190" mass="21505">MFSILKAKGPKSGDIPFRDSGKVTSTNFPVLHQDIIYHILEHAYFNELRRPDYKQLCSYALVARAWREPAQGLIFHEVFVQTDAAYKALSSIFKGKQSEHIKKLASCVRVLNFWIPKTSAAKWESRLAPTLNLFPSLYELRLCVDVHKRLDSTTMSALDNTPPIRALQIAMGSDKTKKVAQSVLPFQILG</sequence>
<evidence type="ECO:0000313" key="1">
    <source>
        <dbReference type="EMBL" id="KIM32267.1"/>
    </source>
</evidence>
<dbReference type="HOGENOM" id="CLU_1431282_0_0_1"/>
<reference evidence="2" key="2">
    <citation type="submission" date="2015-01" db="EMBL/GenBank/DDBJ databases">
        <title>Evolutionary Origins and Diversification of the Mycorrhizal Mutualists.</title>
        <authorList>
            <consortium name="DOE Joint Genome Institute"/>
            <consortium name="Mycorrhizal Genomics Consortium"/>
            <person name="Kohler A."/>
            <person name="Kuo A."/>
            <person name="Nagy L.G."/>
            <person name="Floudas D."/>
            <person name="Copeland A."/>
            <person name="Barry K.W."/>
            <person name="Cichocki N."/>
            <person name="Veneault-Fourrey C."/>
            <person name="LaButti K."/>
            <person name="Lindquist E.A."/>
            <person name="Lipzen A."/>
            <person name="Lundell T."/>
            <person name="Morin E."/>
            <person name="Murat C."/>
            <person name="Riley R."/>
            <person name="Ohm R."/>
            <person name="Sun H."/>
            <person name="Tunlid A."/>
            <person name="Henrissat B."/>
            <person name="Grigoriev I.V."/>
            <person name="Hibbett D.S."/>
            <person name="Martin F."/>
        </authorList>
    </citation>
    <scope>NUCLEOTIDE SEQUENCE [LARGE SCALE GENOMIC DNA]</scope>
    <source>
        <strain evidence="2">MAFF 305830</strain>
    </source>
</reference>
<dbReference type="EMBL" id="KN824280">
    <property type="protein sequence ID" value="KIM32267.1"/>
    <property type="molecule type" value="Genomic_DNA"/>
</dbReference>
<keyword evidence="2" id="KW-1185">Reference proteome</keyword>
<dbReference type="AlphaFoldDB" id="A0A0C2XTN9"/>
<protein>
    <submittedName>
        <fullName evidence="1">Uncharacterized protein</fullName>
    </submittedName>
</protein>